<evidence type="ECO:0000313" key="3">
    <source>
        <dbReference type="Proteomes" id="UP001627408"/>
    </source>
</evidence>
<name>A0ABW8USU8_9RHOB</name>
<dbReference type="PROSITE" id="PS50931">
    <property type="entry name" value="HTH_LYSR"/>
    <property type="match status" value="1"/>
</dbReference>
<dbReference type="Proteomes" id="UP001627408">
    <property type="component" value="Unassembled WGS sequence"/>
</dbReference>
<accession>A0ABW8USU8</accession>
<feature type="domain" description="HTH lysR-type" evidence="1">
    <location>
        <begin position="75"/>
        <end position="132"/>
    </location>
</feature>
<dbReference type="EMBL" id="JBHDIY010000002">
    <property type="protein sequence ID" value="MFL4469940.1"/>
    <property type="molecule type" value="Genomic_DNA"/>
</dbReference>
<dbReference type="SUPFAM" id="SSF46785">
    <property type="entry name" value="Winged helix' DNA-binding domain"/>
    <property type="match status" value="1"/>
</dbReference>
<reference evidence="2 3" key="1">
    <citation type="submission" date="2024-08" db="EMBL/GenBank/DDBJ databases">
        <title>Tateyamaria sp. nov., isolated from marine algae.</title>
        <authorList>
            <person name="Choi B.J."/>
            <person name="Kim J.M."/>
            <person name="Lee J.K."/>
            <person name="Choi D.G."/>
            <person name="Bayburt H."/>
            <person name="Baek J.H."/>
            <person name="Han D.M."/>
            <person name="Jeon C.O."/>
        </authorList>
    </citation>
    <scope>NUCLEOTIDE SEQUENCE [LARGE SCALE GENOMIC DNA]</scope>
    <source>
        <strain evidence="2 3">KMU-156</strain>
    </source>
</reference>
<dbReference type="RefSeq" id="WP_407591833.1">
    <property type="nucleotide sequence ID" value="NZ_JBHDIY010000002.1"/>
</dbReference>
<organism evidence="2 3">
    <name type="scientific">Tateyamaria armeniaca</name>
    <dbReference type="NCBI Taxonomy" id="2518930"/>
    <lineage>
        <taxon>Bacteria</taxon>
        <taxon>Pseudomonadati</taxon>
        <taxon>Pseudomonadota</taxon>
        <taxon>Alphaproteobacteria</taxon>
        <taxon>Rhodobacterales</taxon>
        <taxon>Roseobacteraceae</taxon>
        <taxon>Tateyamaria</taxon>
    </lineage>
</organism>
<dbReference type="Pfam" id="PF00126">
    <property type="entry name" value="HTH_1"/>
    <property type="match status" value="1"/>
</dbReference>
<proteinExistence type="predicted"/>
<sequence>MDIDRMGHELVTSGCFNQSDRRSVNSIQLTRFVHILHVNVALLYDLFNRNVLSITHRSRFMTESKDNFSTLNQPLLFEMIRSFTTLAETLNLSHAVAELNSTRQTVRRHIAQLEAAKGEALFRLESRQYHLTEAGRLALPEALDLLARGRSWLLGQISHRNGLEHVYAELPEGRSFWMQQRPMSDLWSLERPLLKEAFRAWALSDGQLEGKILRDVRPFFMVYRDSPNGWICIEIGDQSSYVTWSGWVAARSSIGRNMNVLPGGDDFAHLMISPFEDAATHQNTRLDHIYTQLKREPDGPYLPIYYQRLLLPGRFPDGTFALISVVDRHHDVEIIGMDPDTAPRMPQDVIMKEVSIIPKFDYK</sequence>
<dbReference type="Gene3D" id="1.10.10.10">
    <property type="entry name" value="Winged helix-like DNA-binding domain superfamily/Winged helix DNA-binding domain"/>
    <property type="match status" value="1"/>
</dbReference>
<keyword evidence="3" id="KW-1185">Reference proteome</keyword>
<gene>
    <name evidence="2" type="ORF">ACERZ8_08715</name>
</gene>
<comment type="caution">
    <text evidence="2">The sequence shown here is derived from an EMBL/GenBank/DDBJ whole genome shotgun (WGS) entry which is preliminary data.</text>
</comment>
<dbReference type="InterPro" id="IPR000847">
    <property type="entry name" value="LysR_HTH_N"/>
</dbReference>
<dbReference type="InterPro" id="IPR036390">
    <property type="entry name" value="WH_DNA-bd_sf"/>
</dbReference>
<evidence type="ECO:0000259" key="1">
    <source>
        <dbReference type="PROSITE" id="PS50931"/>
    </source>
</evidence>
<evidence type="ECO:0000313" key="2">
    <source>
        <dbReference type="EMBL" id="MFL4469940.1"/>
    </source>
</evidence>
<protein>
    <submittedName>
        <fullName evidence="2">LysR family transcriptional regulator</fullName>
    </submittedName>
</protein>
<dbReference type="InterPro" id="IPR036388">
    <property type="entry name" value="WH-like_DNA-bd_sf"/>
</dbReference>